<accession>A0A4R1R5Q1</accession>
<dbReference type="STRING" id="1650663.GCA_001486665_00196"/>
<dbReference type="OrthoDB" id="2085414at2"/>
<dbReference type="AlphaFoldDB" id="A0A4R1R5Q1"/>
<proteinExistence type="predicted"/>
<comment type="caution">
    <text evidence="1">The sequence shown here is derived from an EMBL/GenBank/DDBJ whole genome shotgun (WGS) entry which is preliminary data.</text>
</comment>
<protein>
    <submittedName>
        <fullName evidence="1">Uncharacterized protein</fullName>
    </submittedName>
</protein>
<name>A0A4R1R5Q1_9FIRM</name>
<dbReference type="RefSeq" id="WP_058962730.1">
    <property type="nucleotide sequence ID" value="NZ_CABKVM010000011.1"/>
</dbReference>
<dbReference type="EMBL" id="SLUM01000003">
    <property type="protein sequence ID" value="TCL60839.1"/>
    <property type="molecule type" value="Genomic_DNA"/>
</dbReference>
<reference evidence="1 2" key="1">
    <citation type="submission" date="2019-03" db="EMBL/GenBank/DDBJ databases">
        <title>Genomic Encyclopedia of Type Strains, Phase IV (KMG-IV): sequencing the most valuable type-strain genomes for metagenomic binning, comparative biology and taxonomic classification.</title>
        <authorList>
            <person name="Goeker M."/>
        </authorList>
    </citation>
    <scope>NUCLEOTIDE SEQUENCE [LARGE SCALE GENOMIC DNA]</scope>
    <source>
        <strain evidence="1 2">DSM 100451</strain>
    </source>
</reference>
<sequence length="256" mass="27555">MKRKNMATMATCIALVGAVAVGGTLALLSTGPKTLNNTFTVGSDFDDTDFLLKENNATQQFISTDDYNYGSYIKGSDVIVGNEAGSTGVRYDNIVADTTLDKNPWFELDKDANDKATIPDAWIVAKIDGLTELNGKGITIDENSESTGWKVVTVSTNPKTQKKTYTLGADVNSTNLVDGAYFVYTTKLDADSETNYKTNPLFTKLYADSNVESLNTEFDLTVTGVAVQALKGDTVMDNDTLQAVMEALPAGFINAK</sequence>
<dbReference type="Proteomes" id="UP000295184">
    <property type="component" value="Unassembled WGS sequence"/>
</dbReference>
<gene>
    <name evidence="1" type="ORF">EDD77_103164</name>
</gene>
<evidence type="ECO:0000313" key="2">
    <source>
        <dbReference type="Proteomes" id="UP000295184"/>
    </source>
</evidence>
<evidence type="ECO:0000313" key="1">
    <source>
        <dbReference type="EMBL" id="TCL60839.1"/>
    </source>
</evidence>
<organism evidence="1 2">
    <name type="scientific">Allofournierella massiliensis</name>
    <dbReference type="NCBI Taxonomy" id="1650663"/>
    <lineage>
        <taxon>Bacteria</taxon>
        <taxon>Bacillati</taxon>
        <taxon>Bacillota</taxon>
        <taxon>Clostridia</taxon>
        <taxon>Eubacteriales</taxon>
        <taxon>Oscillospiraceae</taxon>
        <taxon>Allofournierella</taxon>
    </lineage>
</organism>